<name>A0A194YQR8_SORBI</name>
<sequence>MYFEFFLVRNGRVEYQDIEISQGRRFIKNICILNSLVRTVKDTRDKETRKASQTRVGIRSIAINARRQIKIHGNENLF</sequence>
<organism evidence="1 2">
    <name type="scientific">Sorghum bicolor</name>
    <name type="common">Sorghum</name>
    <name type="synonym">Sorghum vulgare</name>
    <dbReference type="NCBI Taxonomy" id="4558"/>
    <lineage>
        <taxon>Eukaryota</taxon>
        <taxon>Viridiplantae</taxon>
        <taxon>Streptophyta</taxon>
        <taxon>Embryophyta</taxon>
        <taxon>Tracheophyta</taxon>
        <taxon>Spermatophyta</taxon>
        <taxon>Magnoliopsida</taxon>
        <taxon>Liliopsida</taxon>
        <taxon>Poales</taxon>
        <taxon>Poaceae</taxon>
        <taxon>PACMAD clade</taxon>
        <taxon>Panicoideae</taxon>
        <taxon>Andropogonodae</taxon>
        <taxon>Andropogoneae</taxon>
        <taxon>Sorghinae</taxon>
        <taxon>Sorghum</taxon>
    </lineage>
</organism>
<protein>
    <submittedName>
        <fullName evidence="1">Uncharacterized protein</fullName>
    </submittedName>
</protein>
<reference evidence="1 2" key="1">
    <citation type="journal article" date="2009" name="Nature">
        <title>The Sorghum bicolor genome and the diversification of grasses.</title>
        <authorList>
            <person name="Paterson A.H."/>
            <person name="Bowers J.E."/>
            <person name="Bruggmann R."/>
            <person name="Dubchak I."/>
            <person name="Grimwood J."/>
            <person name="Gundlach H."/>
            <person name="Haberer G."/>
            <person name="Hellsten U."/>
            <person name="Mitros T."/>
            <person name="Poliakov A."/>
            <person name="Schmutz J."/>
            <person name="Spannagl M."/>
            <person name="Tang H."/>
            <person name="Wang X."/>
            <person name="Wicker T."/>
            <person name="Bharti A.K."/>
            <person name="Chapman J."/>
            <person name="Feltus F.A."/>
            <person name="Gowik U."/>
            <person name="Grigoriev I.V."/>
            <person name="Lyons E."/>
            <person name="Maher C.A."/>
            <person name="Martis M."/>
            <person name="Narechania A."/>
            <person name="Otillar R.P."/>
            <person name="Penning B.W."/>
            <person name="Salamov A.A."/>
            <person name="Wang Y."/>
            <person name="Zhang L."/>
            <person name="Carpita N.C."/>
            <person name="Freeling M."/>
            <person name="Gingle A.R."/>
            <person name="Hash C.T."/>
            <person name="Keller B."/>
            <person name="Klein P."/>
            <person name="Kresovich S."/>
            <person name="McCann M.C."/>
            <person name="Ming R."/>
            <person name="Peterson D.G."/>
            <person name="Mehboob-ur-Rahman"/>
            <person name="Ware D."/>
            <person name="Westhoff P."/>
            <person name="Mayer K.F."/>
            <person name="Messing J."/>
            <person name="Rokhsar D.S."/>
        </authorList>
    </citation>
    <scope>NUCLEOTIDE SEQUENCE [LARGE SCALE GENOMIC DNA]</scope>
    <source>
        <strain evidence="2">cv. BTx623</strain>
    </source>
</reference>
<evidence type="ECO:0000313" key="1">
    <source>
        <dbReference type="EMBL" id="KXG30574.1"/>
    </source>
</evidence>
<accession>A0A194YQR8</accession>
<gene>
    <name evidence="1" type="ORF">SORBI_3004G206000</name>
</gene>
<keyword evidence="2" id="KW-1185">Reference proteome</keyword>
<dbReference type="Gramene" id="KXG30574">
    <property type="protein sequence ID" value="KXG30574"/>
    <property type="gene ID" value="SORBI_3004G206000"/>
</dbReference>
<dbReference type="EMBL" id="CM000763">
    <property type="protein sequence ID" value="KXG30574.1"/>
    <property type="molecule type" value="Genomic_DNA"/>
</dbReference>
<dbReference type="AlphaFoldDB" id="A0A194YQR8"/>
<evidence type="ECO:0000313" key="2">
    <source>
        <dbReference type="Proteomes" id="UP000000768"/>
    </source>
</evidence>
<dbReference type="InParanoid" id="A0A194YQR8"/>
<dbReference type="Proteomes" id="UP000000768">
    <property type="component" value="Chromosome 4"/>
</dbReference>
<proteinExistence type="predicted"/>
<reference evidence="2" key="2">
    <citation type="journal article" date="2018" name="Plant J.">
        <title>The Sorghum bicolor reference genome: improved assembly, gene annotations, a transcriptome atlas, and signatures of genome organization.</title>
        <authorList>
            <person name="McCormick R.F."/>
            <person name="Truong S.K."/>
            <person name="Sreedasyam A."/>
            <person name="Jenkins J."/>
            <person name="Shu S."/>
            <person name="Sims D."/>
            <person name="Kennedy M."/>
            <person name="Amirebrahimi M."/>
            <person name="Weers B.D."/>
            <person name="McKinley B."/>
            <person name="Mattison A."/>
            <person name="Morishige D.T."/>
            <person name="Grimwood J."/>
            <person name="Schmutz J."/>
            <person name="Mullet J.E."/>
        </authorList>
    </citation>
    <scope>NUCLEOTIDE SEQUENCE [LARGE SCALE GENOMIC DNA]</scope>
    <source>
        <strain evidence="2">cv. BTx623</strain>
    </source>
</reference>